<protein>
    <recommendedName>
        <fullName evidence="2">Phosphoribosyltransferase domain-containing protein</fullName>
    </recommendedName>
</protein>
<accession>X1RCQ2</accession>
<dbReference type="InterPro" id="IPR029057">
    <property type="entry name" value="PRTase-like"/>
</dbReference>
<dbReference type="EMBL" id="BARV01041718">
    <property type="protein sequence ID" value="GAI53369.1"/>
    <property type="molecule type" value="Genomic_DNA"/>
</dbReference>
<gene>
    <name evidence="1" type="ORF">S06H3_63032</name>
</gene>
<organism evidence="1">
    <name type="scientific">marine sediment metagenome</name>
    <dbReference type="NCBI Taxonomy" id="412755"/>
    <lineage>
        <taxon>unclassified sequences</taxon>
        <taxon>metagenomes</taxon>
        <taxon>ecological metagenomes</taxon>
    </lineage>
</organism>
<dbReference type="SUPFAM" id="SSF53271">
    <property type="entry name" value="PRTase-like"/>
    <property type="match status" value="1"/>
</dbReference>
<comment type="caution">
    <text evidence="1">The sequence shown here is derived from an EMBL/GenBank/DDBJ whole genome shotgun (WGS) entry which is preliminary data.</text>
</comment>
<dbReference type="AlphaFoldDB" id="X1RCQ2"/>
<sequence length="49" mass="5175">MVDDVITTGRTIQLYLTGEVVAIAVLVNRSGLSEINGIPIVSGIYADKV</sequence>
<reference evidence="1" key="1">
    <citation type="journal article" date="2014" name="Front. Microbiol.">
        <title>High frequency of phylogenetically diverse reductive dehalogenase-homologous genes in deep subseafloor sedimentary metagenomes.</title>
        <authorList>
            <person name="Kawai M."/>
            <person name="Futagami T."/>
            <person name="Toyoda A."/>
            <person name="Takaki Y."/>
            <person name="Nishi S."/>
            <person name="Hori S."/>
            <person name="Arai W."/>
            <person name="Tsubouchi T."/>
            <person name="Morono Y."/>
            <person name="Uchiyama I."/>
            <person name="Ito T."/>
            <person name="Fujiyama A."/>
            <person name="Inagaki F."/>
            <person name="Takami H."/>
        </authorList>
    </citation>
    <scope>NUCLEOTIDE SEQUENCE</scope>
    <source>
        <strain evidence="1">Expedition CK06-06</strain>
    </source>
</reference>
<proteinExistence type="predicted"/>
<name>X1RCQ2_9ZZZZ</name>
<evidence type="ECO:0000313" key="1">
    <source>
        <dbReference type="EMBL" id="GAI53369.1"/>
    </source>
</evidence>
<evidence type="ECO:0008006" key="2">
    <source>
        <dbReference type="Google" id="ProtNLM"/>
    </source>
</evidence>